<dbReference type="Pfam" id="PF17919">
    <property type="entry name" value="RT_RNaseH_2"/>
    <property type="match status" value="1"/>
</dbReference>
<reference evidence="2" key="1">
    <citation type="submission" date="2020-06" db="EMBL/GenBank/DDBJ databases">
        <authorList>
            <person name="Li T."/>
            <person name="Hu X."/>
            <person name="Zhang T."/>
            <person name="Song X."/>
            <person name="Zhang H."/>
            <person name="Dai N."/>
            <person name="Sheng W."/>
            <person name="Hou X."/>
            <person name="Wei L."/>
        </authorList>
    </citation>
    <scope>NUCLEOTIDE SEQUENCE</scope>
    <source>
        <strain evidence="2">KEN1</strain>
        <tissue evidence="2">Leaf</tissue>
    </source>
</reference>
<proteinExistence type="predicted"/>
<comment type="caution">
    <text evidence="2">The sequence shown here is derived from an EMBL/GenBank/DDBJ whole genome shotgun (WGS) entry which is preliminary data.</text>
</comment>
<sequence>MKAPTNFNEVQRLTRRITALSRFISEAAEKSLPFFKVLRQVKNFEWDASCQQTFEELKSYLAKLPLLVKPCHGDTLYLYLSTTPHAMGSVLIREEEGKQMPIYYVSKVINIAEGRYAPIEKMALALVVTARRLRPYSCHIPCE</sequence>
<reference evidence="2" key="2">
    <citation type="journal article" date="2024" name="Plant">
        <title>Genomic evolution and insights into agronomic trait innovations of Sesamum species.</title>
        <authorList>
            <person name="Miao H."/>
            <person name="Wang L."/>
            <person name="Qu L."/>
            <person name="Liu H."/>
            <person name="Sun Y."/>
            <person name="Le M."/>
            <person name="Wang Q."/>
            <person name="Wei S."/>
            <person name="Zheng Y."/>
            <person name="Lin W."/>
            <person name="Duan Y."/>
            <person name="Cao H."/>
            <person name="Xiong S."/>
            <person name="Wang X."/>
            <person name="Wei L."/>
            <person name="Li C."/>
            <person name="Ma Q."/>
            <person name="Ju M."/>
            <person name="Zhao R."/>
            <person name="Li G."/>
            <person name="Mu C."/>
            <person name="Tian Q."/>
            <person name="Mei H."/>
            <person name="Zhang T."/>
            <person name="Gao T."/>
            <person name="Zhang H."/>
        </authorList>
    </citation>
    <scope>NUCLEOTIDE SEQUENCE</scope>
    <source>
        <strain evidence="2">KEN1</strain>
    </source>
</reference>
<dbReference type="Gene3D" id="3.30.70.270">
    <property type="match status" value="1"/>
</dbReference>
<feature type="domain" description="Reverse transcriptase/retrotransposon-derived protein RNase H-like" evidence="1">
    <location>
        <begin position="46"/>
        <end position="136"/>
    </location>
</feature>
<dbReference type="PANTHER" id="PTHR48475:SF1">
    <property type="entry name" value="RNASE H TYPE-1 DOMAIN-CONTAINING PROTEIN"/>
    <property type="match status" value="1"/>
</dbReference>
<dbReference type="AlphaFoldDB" id="A0AAW2TAX3"/>
<organism evidence="2">
    <name type="scientific">Sesamum latifolium</name>
    <dbReference type="NCBI Taxonomy" id="2727402"/>
    <lineage>
        <taxon>Eukaryota</taxon>
        <taxon>Viridiplantae</taxon>
        <taxon>Streptophyta</taxon>
        <taxon>Embryophyta</taxon>
        <taxon>Tracheophyta</taxon>
        <taxon>Spermatophyta</taxon>
        <taxon>Magnoliopsida</taxon>
        <taxon>eudicotyledons</taxon>
        <taxon>Gunneridae</taxon>
        <taxon>Pentapetalae</taxon>
        <taxon>asterids</taxon>
        <taxon>lamiids</taxon>
        <taxon>Lamiales</taxon>
        <taxon>Pedaliaceae</taxon>
        <taxon>Sesamum</taxon>
    </lineage>
</organism>
<evidence type="ECO:0000313" key="2">
    <source>
        <dbReference type="EMBL" id="KAL0402100.1"/>
    </source>
</evidence>
<dbReference type="InterPro" id="IPR043128">
    <property type="entry name" value="Rev_trsase/Diguanyl_cyclase"/>
</dbReference>
<dbReference type="PANTHER" id="PTHR48475">
    <property type="entry name" value="RIBONUCLEASE H"/>
    <property type="match status" value="1"/>
</dbReference>
<protein>
    <recommendedName>
        <fullName evidence="1">Reverse transcriptase/retrotransposon-derived protein RNase H-like domain-containing protein</fullName>
    </recommendedName>
</protein>
<name>A0AAW2TAX3_9LAMI</name>
<dbReference type="SUPFAM" id="SSF56672">
    <property type="entry name" value="DNA/RNA polymerases"/>
    <property type="match status" value="1"/>
</dbReference>
<dbReference type="EMBL" id="JACGWN010000015">
    <property type="protein sequence ID" value="KAL0402100.1"/>
    <property type="molecule type" value="Genomic_DNA"/>
</dbReference>
<dbReference type="InterPro" id="IPR043502">
    <property type="entry name" value="DNA/RNA_pol_sf"/>
</dbReference>
<accession>A0AAW2TAX3</accession>
<evidence type="ECO:0000259" key="1">
    <source>
        <dbReference type="Pfam" id="PF17919"/>
    </source>
</evidence>
<dbReference type="InterPro" id="IPR041577">
    <property type="entry name" value="RT_RNaseH_2"/>
</dbReference>
<gene>
    <name evidence="2" type="ORF">Slati_4239900</name>
</gene>